<name>A0A3Q9F556_9STRE</name>
<dbReference type="RefSeq" id="WP_126467904.1">
    <property type="nucleotide sequence ID" value="NZ_CP034543.1"/>
</dbReference>
<dbReference type="KEGG" id="spei:EHW89_08820"/>
<dbReference type="Proteomes" id="UP000272924">
    <property type="component" value="Chromosome"/>
</dbReference>
<evidence type="ECO:0000313" key="1">
    <source>
        <dbReference type="EMBL" id="AZQ42529.1"/>
    </source>
</evidence>
<sequence>MSFLVRPFKNVHEQLNILHNRGLKLTDYQNNKLYLMTNNYYSIINGYSRYFWQTTNKYFPGTTFDDISMLYFLDRELKFIFLKAILEAEKHLKSITAYTLAEKYKDNPTDYLSTDFYTYDSNSRNQSRDVTFLVNRFQKIISKYNRQLGNNPIKNHQRNHGGIPFWVMVEHLTFGELKLVIKYLPAIQNTIAKRHYTFISEKMAIQSFFTGNVLLSFIENIFEIRNISAHDSRLLDFKCKNNLVYFPTLHDRYGILPNSPRSDVYNTFLTLQCFLSKTQYAILHNTVLKRLFYLDNYLSKRGYPIHTNTILSTLGFPDNWHVITMKLPQ</sequence>
<dbReference type="AlphaFoldDB" id="A0A3Q9F556"/>
<reference evidence="2" key="1">
    <citation type="submission" date="2018-12" db="EMBL/GenBank/DDBJ databases">
        <title>Genome sequencing of Streptococcus sp. KCOM 2412 (= ChDC F135).</title>
        <authorList>
            <person name="Kook J.-K."/>
            <person name="Park S.-N."/>
            <person name="Lim Y.K."/>
        </authorList>
    </citation>
    <scope>NUCLEOTIDE SEQUENCE [LARGE SCALE GENOMIC DNA]</scope>
    <source>
        <strain evidence="2">KCOM 2412</strain>
    </source>
</reference>
<organism evidence="1 2">
    <name type="scientific">Streptococcus periodonticum</name>
    <dbReference type="NCBI Taxonomy" id="2490633"/>
    <lineage>
        <taxon>Bacteria</taxon>
        <taxon>Bacillati</taxon>
        <taxon>Bacillota</taxon>
        <taxon>Bacilli</taxon>
        <taxon>Lactobacillales</taxon>
        <taxon>Streptococcaceae</taxon>
        <taxon>Streptococcus</taxon>
    </lineage>
</organism>
<accession>A0A3Q9F556</accession>
<dbReference type="Pfam" id="PF07751">
    <property type="entry name" value="Abi_2"/>
    <property type="match status" value="1"/>
</dbReference>
<dbReference type="EMBL" id="CP034543">
    <property type="protein sequence ID" value="AZQ42529.1"/>
    <property type="molecule type" value="Genomic_DNA"/>
</dbReference>
<gene>
    <name evidence="1" type="ORF">EHW89_08820</name>
</gene>
<protein>
    <submittedName>
        <fullName evidence="1">Abi family protein</fullName>
    </submittedName>
</protein>
<dbReference type="InterPro" id="IPR011664">
    <property type="entry name" value="Abi_system_AbiD/AbiF-like"/>
</dbReference>
<keyword evidence="2" id="KW-1185">Reference proteome</keyword>
<evidence type="ECO:0000313" key="2">
    <source>
        <dbReference type="Proteomes" id="UP000272924"/>
    </source>
</evidence>
<proteinExistence type="predicted"/>